<keyword evidence="1" id="KW-0436">Ligase</keyword>
<sequence>MSPDKRRLRFFSANSRSAGLATDTVCSRPALRPLLFGTQGGGPVDLEGLEQVLHRLSRMTMDLPQLAEAGLNPVLAAPGEVTVRDARTRLLPRRPQDPCLRRLH</sequence>
<organism evidence="1">
    <name type="scientific">Streptomyces sp. R17</name>
    <dbReference type="NCBI Taxonomy" id="3238626"/>
    <lineage>
        <taxon>Bacteria</taxon>
        <taxon>Bacillati</taxon>
        <taxon>Actinomycetota</taxon>
        <taxon>Actinomycetes</taxon>
        <taxon>Kitasatosporales</taxon>
        <taxon>Streptomycetaceae</taxon>
        <taxon>Streptomyces</taxon>
    </lineage>
</organism>
<dbReference type="AlphaFoldDB" id="A0AB39P1C1"/>
<protein>
    <submittedName>
        <fullName evidence="1">Acetate--CoA ligase family protein</fullName>
    </submittedName>
</protein>
<dbReference type="Gene3D" id="3.30.470.20">
    <property type="entry name" value="ATP-grasp fold, B domain"/>
    <property type="match status" value="1"/>
</dbReference>
<accession>A0AB39P1C1</accession>
<name>A0AB39P1C1_9ACTN</name>
<dbReference type="EMBL" id="CP163433">
    <property type="protein sequence ID" value="XDQ22928.1"/>
    <property type="molecule type" value="Genomic_DNA"/>
</dbReference>
<reference evidence="1" key="1">
    <citation type="submission" date="2024-07" db="EMBL/GenBank/DDBJ databases">
        <authorList>
            <person name="Yu S.T."/>
        </authorList>
    </citation>
    <scope>NUCLEOTIDE SEQUENCE</scope>
    <source>
        <strain evidence="1">R17</strain>
    </source>
</reference>
<dbReference type="GO" id="GO:0016874">
    <property type="term" value="F:ligase activity"/>
    <property type="evidence" value="ECO:0007669"/>
    <property type="project" value="UniProtKB-KW"/>
</dbReference>
<dbReference type="Pfam" id="PF13549">
    <property type="entry name" value="ATP-grasp_5"/>
    <property type="match status" value="1"/>
</dbReference>
<proteinExistence type="predicted"/>
<gene>
    <name evidence="1" type="ORF">AB5J48_32545</name>
</gene>
<evidence type="ECO:0000313" key="1">
    <source>
        <dbReference type="EMBL" id="XDQ22928.1"/>
    </source>
</evidence>
<dbReference type="RefSeq" id="WP_369153461.1">
    <property type="nucleotide sequence ID" value="NZ_CP163433.1"/>
</dbReference>